<dbReference type="PANTHER" id="PTHR34220">
    <property type="entry name" value="SENSOR HISTIDINE KINASE YPDA"/>
    <property type="match status" value="1"/>
</dbReference>
<gene>
    <name evidence="10" type="ORF">GNP93_16675</name>
</gene>
<dbReference type="InterPro" id="IPR050640">
    <property type="entry name" value="Bact_2-comp_sensor_kinase"/>
</dbReference>
<dbReference type="PANTHER" id="PTHR34220:SF7">
    <property type="entry name" value="SENSOR HISTIDINE KINASE YPDA"/>
    <property type="match status" value="1"/>
</dbReference>
<keyword evidence="8" id="KW-1133">Transmembrane helix</keyword>
<protein>
    <submittedName>
        <fullName evidence="10">HAMP domain-containing protein</fullName>
    </submittedName>
</protein>
<reference evidence="10 11" key="1">
    <citation type="submission" date="2019-11" db="EMBL/GenBank/DDBJ databases">
        <title>Draft genome sequences of five Paenibacillus species of dairy origin.</title>
        <authorList>
            <person name="Olajide A.M."/>
            <person name="Chen S."/>
            <person name="Lapointe G."/>
        </authorList>
    </citation>
    <scope>NUCLEOTIDE SEQUENCE [LARGE SCALE GENOMIC DNA]</scope>
    <source>
        <strain evidence="10 11">2CS3</strain>
    </source>
</reference>
<dbReference type="PROSITE" id="PS50885">
    <property type="entry name" value="HAMP"/>
    <property type="match status" value="1"/>
</dbReference>
<keyword evidence="4" id="KW-0808">Transferase</keyword>
<feature type="coiled-coil region" evidence="7">
    <location>
        <begin position="367"/>
        <end position="399"/>
    </location>
</feature>
<evidence type="ECO:0000256" key="3">
    <source>
        <dbReference type="ARBA" id="ARBA00022553"/>
    </source>
</evidence>
<accession>A0A7X3CTD1</accession>
<dbReference type="GO" id="GO:0005886">
    <property type="term" value="C:plasma membrane"/>
    <property type="evidence" value="ECO:0007669"/>
    <property type="project" value="UniProtKB-SubCell"/>
</dbReference>
<dbReference type="SMART" id="SM00387">
    <property type="entry name" value="HATPase_c"/>
    <property type="match status" value="1"/>
</dbReference>
<comment type="caution">
    <text evidence="10">The sequence shown here is derived from an EMBL/GenBank/DDBJ whole genome shotgun (WGS) entry which is preliminary data.</text>
</comment>
<dbReference type="AlphaFoldDB" id="A0A7X3CTD1"/>
<evidence type="ECO:0000256" key="1">
    <source>
        <dbReference type="ARBA" id="ARBA00004651"/>
    </source>
</evidence>
<keyword evidence="3" id="KW-0597">Phosphoprotein</keyword>
<evidence type="ECO:0000313" key="10">
    <source>
        <dbReference type="EMBL" id="MUG72307.1"/>
    </source>
</evidence>
<evidence type="ECO:0000256" key="6">
    <source>
        <dbReference type="ARBA" id="ARBA00023136"/>
    </source>
</evidence>
<keyword evidence="8" id="KW-0812">Transmembrane</keyword>
<dbReference type="Gene3D" id="6.10.340.10">
    <property type="match status" value="1"/>
</dbReference>
<dbReference type="InterPro" id="IPR036890">
    <property type="entry name" value="HATPase_C_sf"/>
</dbReference>
<dbReference type="Gene3D" id="3.30.565.10">
    <property type="entry name" value="Histidine kinase-like ATPase, C-terminal domain"/>
    <property type="match status" value="1"/>
</dbReference>
<feature type="domain" description="HAMP" evidence="9">
    <location>
        <begin position="327"/>
        <end position="379"/>
    </location>
</feature>
<dbReference type="Gene3D" id="3.30.450.20">
    <property type="entry name" value="PAS domain"/>
    <property type="match status" value="1"/>
</dbReference>
<dbReference type="EMBL" id="WNZX01000014">
    <property type="protein sequence ID" value="MUG72307.1"/>
    <property type="molecule type" value="Genomic_DNA"/>
</dbReference>
<feature type="transmembrane region" description="Helical" evidence="8">
    <location>
        <begin position="306"/>
        <end position="329"/>
    </location>
</feature>
<name>A0A7X3CTD1_9BACL</name>
<dbReference type="Proteomes" id="UP000450917">
    <property type="component" value="Unassembled WGS sequence"/>
</dbReference>
<keyword evidence="6 8" id="KW-0472">Membrane</keyword>
<dbReference type="InterPro" id="IPR010559">
    <property type="entry name" value="Sig_transdc_His_kin_internal"/>
</dbReference>
<keyword evidence="11" id="KW-1185">Reference proteome</keyword>
<evidence type="ECO:0000313" key="11">
    <source>
        <dbReference type="Proteomes" id="UP000450917"/>
    </source>
</evidence>
<dbReference type="InterPro" id="IPR003660">
    <property type="entry name" value="HAMP_dom"/>
</dbReference>
<organism evidence="10 11">
    <name type="scientific">Paenibacillus validus</name>
    <dbReference type="NCBI Taxonomy" id="44253"/>
    <lineage>
        <taxon>Bacteria</taxon>
        <taxon>Bacillati</taxon>
        <taxon>Bacillota</taxon>
        <taxon>Bacilli</taxon>
        <taxon>Bacillales</taxon>
        <taxon>Paenibacillaceae</taxon>
        <taxon>Paenibacillus</taxon>
    </lineage>
</organism>
<evidence type="ECO:0000256" key="7">
    <source>
        <dbReference type="SAM" id="Coils"/>
    </source>
</evidence>
<dbReference type="InterPro" id="IPR003594">
    <property type="entry name" value="HATPase_dom"/>
</dbReference>
<evidence type="ECO:0000256" key="5">
    <source>
        <dbReference type="ARBA" id="ARBA00022777"/>
    </source>
</evidence>
<dbReference type="GO" id="GO:0000155">
    <property type="term" value="F:phosphorelay sensor kinase activity"/>
    <property type="evidence" value="ECO:0007669"/>
    <property type="project" value="InterPro"/>
</dbReference>
<evidence type="ECO:0000256" key="2">
    <source>
        <dbReference type="ARBA" id="ARBA00022475"/>
    </source>
</evidence>
<keyword evidence="2" id="KW-1003">Cell membrane</keyword>
<dbReference type="RefSeq" id="WP_155615135.1">
    <property type="nucleotide sequence ID" value="NZ_WNZX01000014.1"/>
</dbReference>
<keyword evidence="5" id="KW-0418">Kinase</keyword>
<evidence type="ECO:0000259" key="9">
    <source>
        <dbReference type="PROSITE" id="PS50885"/>
    </source>
</evidence>
<comment type="subcellular location">
    <subcellularLocation>
        <location evidence="1">Cell membrane</location>
        <topology evidence="1">Multi-pass membrane protein</topology>
    </subcellularLocation>
</comment>
<dbReference type="Pfam" id="PF02518">
    <property type="entry name" value="HATPase_c"/>
    <property type="match status" value="1"/>
</dbReference>
<dbReference type="SUPFAM" id="SSF55874">
    <property type="entry name" value="ATPase domain of HSP90 chaperone/DNA topoisomerase II/histidine kinase"/>
    <property type="match status" value="1"/>
</dbReference>
<evidence type="ECO:0000256" key="4">
    <source>
        <dbReference type="ARBA" id="ARBA00022679"/>
    </source>
</evidence>
<dbReference type="Pfam" id="PF06580">
    <property type="entry name" value="His_kinase"/>
    <property type="match status" value="1"/>
</dbReference>
<feature type="transmembrane region" description="Helical" evidence="8">
    <location>
        <begin position="16"/>
        <end position="37"/>
    </location>
</feature>
<evidence type="ECO:0000256" key="8">
    <source>
        <dbReference type="SAM" id="Phobius"/>
    </source>
</evidence>
<proteinExistence type="predicted"/>
<sequence>MGAFISFSKPISIRTILLSVFLLLMIFPLVVITYITYKKENEIFQKQMSQYLLQTVEQTHRALDANLSEIDRLTWTLLYEQSLDFLKGPLDSPYRLFDANQRFKELVYSNLFRGRLEYIRAISFITSDRTVLSTENSFYAYEQVDHANYQFVIDQVEDKSLKMNWFSEKRAIYSPKDGFQTPVRASVTAARRLIDSNTGVLRGYLFVQFNDSFISEYLRKVQIGSTGSLLVSDAAGDVIYQQDPQLFQNNKINEAIRSLPLQGQGLRIVDGKWLLASDISKLSGWKMTAVVPLGELIGPNQKILQYLLIIAACGAVVSVIVSILLATAISKPVINLARLMSIASKDSLHVRETQGSIQEISILQFNFNRMMDRIQDLIRENERQQKEKREALLQALQMQIHPHFLYNTLDMIYWMAKKHKAESISKLVTALGRFFRFTLSAGQEWTTLRKEVEHIENYLQIQSFRYRDKLQYEIHLEPSVSEVRVMPLILQPLIENALEHGVSKNPAGGKVTISARKMENRVCILISNTGSPIDLEHVNRLLQDVSPSVHVGLRNVQQRIQLAFGQRYGIQLTESEQLETLVKITIPYGLSPSNPLFEEA</sequence>
<keyword evidence="7" id="KW-0175">Coiled coil</keyword>